<dbReference type="PANTHER" id="PTHR21596">
    <property type="entry name" value="RIBONUCLEASE P SUBUNIT P38"/>
    <property type="match status" value="1"/>
</dbReference>
<feature type="compositionally biased region" description="Basic and acidic residues" evidence="2">
    <location>
        <begin position="247"/>
        <end position="257"/>
    </location>
</feature>
<accession>A0A5J9UF12</accession>
<evidence type="ECO:0000259" key="3">
    <source>
        <dbReference type="Pfam" id="PF03469"/>
    </source>
</evidence>
<dbReference type="InterPro" id="IPR045177">
    <property type="entry name" value="FDM1-5/IDN2"/>
</dbReference>
<sequence length="481" mass="55852">MVPAGEGDETGDPTGTSERRGVGPGFVGGARADQNLGVEARSRKRKAAVLSRDSNNLTHNEDLEVECEDTQWLSLEIENLRSQLEEDVKELGYCEENEKLRVEMDLKDREMQCLRKQNKELQAKYEKQNGELQAKYEKQNGELQAKYEMMNQELQAKYEKQNEDLQSKCEKQKQELQAKYEKQKEELQGKYEKQNEELQDKHKDLHKSIVQTLENQIDVKRKQFRQLEWLYRKMEILLTQLEECKKLPDKSCDKDPNTEVVDQSPSEESGGNGKADDEKLEKEKLEIEIAKLDAETKFKMEKLDEMLEGEKFSVTLCNSIQAKMELQEIRKELIVGLQELLPSPVGIGVKRMGEVDELIFRAACQRRYGDDEAEVQAAMLASVWDQEFRNPSWHPFKIIDVNGSPMEVVDDDDAKLKQLRAEHGNSLCNAVIIAQIERNEYRPSGCSPLFELWNFREWRKATVKEALQYMLRQLRVKRRLA</sequence>
<feature type="domain" description="Factor of DNA methylation 1-5/IDN2" evidence="3">
    <location>
        <begin position="350"/>
        <end position="478"/>
    </location>
</feature>
<feature type="region of interest" description="Disordered" evidence="2">
    <location>
        <begin position="1"/>
        <end position="47"/>
    </location>
</feature>
<dbReference type="GO" id="GO:0080188">
    <property type="term" value="P:gene silencing by siRNA-directed DNA methylation"/>
    <property type="evidence" value="ECO:0007669"/>
    <property type="project" value="InterPro"/>
</dbReference>
<evidence type="ECO:0000256" key="2">
    <source>
        <dbReference type="SAM" id="MobiDB-lite"/>
    </source>
</evidence>
<proteinExistence type="predicted"/>
<gene>
    <name evidence="4" type="ORF">EJB05_31588</name>
</gene>
<reference evidence="4 5" key="1">
    <citation type="journal article" date="2019" name="Sci. Rep.">
        <title>A high-quality genome of Eragrostis curvula grass provides insights into Poaceae evolution and supports new strategies to enhance forage quality.</title>
        <authorList>
            <person name="Carballo J."/>
            <person name="Santos B.A.C.M."/>
            <person name="Zappacosta D."/>
            <person name="Garbus I."/>
            <person name="Selva J.P."/>
            <person name="Gallo C.A."/>
            <person name="Diaz A."/>
            <person name="Albertini E."/>
            <person name="Caccamo M."/>
            <person name="Echenique V."/>
        </authorList>
    </citation>
    <scope>NUCLEOTIDE SEQUENCE [LARGE SCALE GENOMIC DNA]</scope>
    <source>
        <strain evidence="5">cv. Victoria</strain>
        <tissue evidence="4">Leaf</tissue>
    </source>
</reference>
<dbReference type="AlphaFoldDB" id="A0A5J9UF12"/>
<evidence type="ECO:0000313" key="4">
    <source>
        <dbReference type="EMBL" id="TVU21917.1"/>
    </source>
</evidence>
<evidence type="ECO:0000313" key="5">
    <source>
        <dbReference type="Proteomes" id="UP000324897"/>
    </source>
</evidence>
<dbReference type="Proteomes" id="UP000324897">
    <property type="component" value="Unassembled WGS sequence"/>
</dbReference>
<protein>
    <recommendedName>
        <fullName evidence="3">Factor of DNA methylation 1-5/IDN2 domain-containing protein</fullName>
    </recommendedName>
</protein>
<name>A0A5J9UF12_9POAL</name>
<dbReference type="PANTHER" id="PTHR21596:SF3">
    <property type="entry name" value="FACTOR OF DNA METHYLATION 1-RELATED"/>
    <property type="match status" value="1"/>
</dbReference>
<dbReference type="EMBL" id="RWGY01000026">
    <property type="protein sequence ID" value="TVU21917.1"/>
    <property type="molecule type" value="Genomic_DNA"/>
</dbReference>
<feature type="region of interest" description="Disordered" evidence="2">
    <location>
        <begin position="247"/>
        <end position="280"/>
    </location>
</feature>
<keyword evidence="5" id="KW-1185">Reference proteome</keyword>
<comment type="caution">
    <text evidence="4">The sequence shown here is derived from an EMBL/GenBank/DDBJ whole genome shotgun (WGS) entry which is preliminary data.</text>
</comment>
<feature type="compositionally biased region" description="Acidic residues" evidence="2">
    <location>
        <begin position="1"/>
        <end position="11"/>
    </location>
</feature>
<feature type="coiled-coil region" evidence="1">
    <location>
        <begin position="97"/>
        <end position="230"/>
    </location>
</feature>
<evidence type="ECO:0000256" key="1">
    <source>
        <dbReference type="SAM" id="Coils"/>
    </source>
</evidence>
<dbReference type="Gramene" id="TVU21917">
    <property type="protein sequence ID" value="TVU21917"/>
    <property type="gene ID" value="EJB05_31588"/>
</dbReference>
<feature type="compositionally biased region" description="Polar residues" evidence="2">
    <location>
        <begin position="260"/>
        <end position="269"/>
    </location>
</feature>
<dbReference type="InterPro" id="IPR005379">
    <property type="entry name" value="FDM1-5/IDN2_XH"/>
</dbReference>
<dbReference type="Pfam" id="PF03469">
    <property type="entry name" value="XH"/>
    <property type="match status" value="1"/>
</dbReference>
<organism evidence="4 5">
    <name type="scientific">Eragrostis curvula</name>
    <name type="common">weeping love grass</name>
    <dbReference type="NCBI Taxonomy" id="38414"/>
    <lineage>
        <taxon>Eukaryota</taxon>
        <taxon>Viridiplantae</taxon>
        <taxon>Streptophyta</taxon>
        <taxon>Embryophyta</taxon>
        <taxon>Tracheophyta</taxon>
        <taxon>Spermatophyta</taxon>
        <taxon>Magnoliopsida</taxon>
        <taxon>Liliopsida</taxon>
        <taxon>Poales</taxon>
        <taxon>Poaceae</taxon>
        <taxon>PACMAD clade</taxon>
        <taxon>Chloridoideae</taxon>
        <taxon>Eragrostideae</taxon>
        <taxon>Eragrostidinae</taxon>
        <taxon>Eragrostis</taxon>
    </lineage>
</organism>
<dbReference type="OrthoDB" id="678967at2759"/>
<keyword evidence="1" id="KW-0175">Coiled coil</keyword>